<dbReference type="InterPro" id="IPR050447">
    <property type="entry name" value="Erg6_SMT_methyltransf"/>
</dbReference>
<sequence length="274" mass="31238">MRESRDQVFRKLNEKLTQHGQKFIYSYASRRLDDDDVVFLNYGYEEDPPMGLPLSETDEPNRYSIQLYHRTAGQADLTGKRVLEVGCGHGGGASYLMRTLGPMSYVGLDLNPAGIEFCRKKHRLPGLEFVVGDAQDLPFGAESFDAVINIESSHLYPRFSRFLSEVARVLRPGGHFLYADARQPHEFAEWEAALAAAPLDMVSARVINAEVVRGMEQILPVWEDVIERVAPAFLRRRVREFAPARRAWEELRTEGSTEYRMYCFTKPPEHADIP</sequence>
<dbReference type="Proteomes" id="UP000004915">
    <property type="component" value="Unassembled WGS sequence"/>
</dbReference>
<gene>
    <name evidence="4" type="ORF">KEK_06897</name>
</gene>
<organism evidence="4 5">
    <name type="scientific">Mycolicibacterium thermoresistibile (strain ATCC 19527 / DSM 44167 / CIP 105390 / JCM 6362 / NCTC 10409 / 316)</name>
    <name type="common">Mycobacterium thermoresistibile</name>
    <dbReference type="NCBI Taxonomy" id="1078020"/>
    <lineage>
        <taxon>Bacteria</taxon>
        <taxon>Bacillati</taxon>
        <taxon>Actinomycetota</taxon>
        <taxon>Actinomycetes</taxon>
        <taxon>Mycobacteriales</taxon>
        <taxon>Mycobacteriaceae</taxon>
        <taxon>Mycolicibacterium</taxon>
    </lineage>
</organism>
<evidence type="ECO:0000313" key="4">
    <source>
        <dbReference type="EMBL" id="EHI13632.1"/>
    </source>
</evidence>
<dbReference type="NCBIfam" id="NF045825">
    <property type="entry name" value="FAmtase_mtf2"/>
    <property type="match status" value="1"/>
</dbReference>
<reference evidence="4 5" key="1">
    <citation type="submission" date="2011-11" db="EMBL/GenBank/DDBJ databases">
        <authorList>
            <consortium name="Tuberculosis Structural Genomics Consortium"/>
            <person name="Ioerger T.R."/>
        </authorList>
    </citation>
    <scope>NUCLEOTIDE SEQUENCE [LARGE SCALE GENOMIC DNA]</scope>
    <source>
        <strain evidence="5">ATCC 19527 / DSM 44167 / CIP 105390 / JCM 6362 / NCTC 10409 / 316</strain>
    </source>
</reference>
<feature type="domain" description="Methyltransferase type 11" evidence="3">
    <location>
        <begin position="83"/>
        <end position="177"/>
    </location>
</feature>
<dbReference type="CDD" id="cd02440">
    <property type="entry name" value="AdoMet_MTases"/>
    <property type="match status" value="1"/>
</dbReference>
<dbReference type="InterPro" id="IPR054877">
    <property type="entry name" value="PthPhpthDimycoMt"/>
</dbReference>
<proteinExistence type="predicted"/>
<evidence type="ECO:0000256" key="2">
    <source>
        <dbReference type="ARBA" id="ARBA00022679"/>
    </source>
</evidence>
<dbReference type="PATRIC" id="fig|1078020.3.peg.1357"/>
<evidence type="ECO:0000313" key="5">
    <source>
        <dbReference type="Proteomes" id="UP000004915"/>
    </source>
</evidence>
<dbReference type="GO" id="GO:0008757">
    <property type="term" value="F:S-adenosylmethionine-dependent methyltransferase activity"/>
    <property type="evidence" value="ECO:0007669"/>
    <property type="project" value="InterPro"/>
</dbReference>
<dbReference type="PANTHER" id="PTHR44068">
    <property type="entry name" value="ZGC:194242"/>
    <property type="match status" value="1"/>
</dbReference>
<dbReference type="InterPro" id="IPR013216">
    <property type="entry name" value="Methyltransf_11"/>
</dbReference>
<dbReference type="EMBL" id="AGVE01000034">
    <property type="protein sequence ID" value="EHI13632.1"/>
    <property type="molecule type" value="Genomic_DNA"/>
</dbReference>
<dbReference type="eggNOG" id="COG2226">
    <property type="taxonomic scope" value="Bacteria"/>
</dbReference>
<protein>
    <submittedName>
        <fullName evidence="4">Fmt protein</fullName>
    </submittedName>
</protein>
<dbReference type="NCBIfam" id="NF045823">
    <property type="entry name" value="PthPhpthDimycoMt"/>
    <property type="match status" value="1"/>
</dbReference>
<accession>G7CEG5</accession>
<keyword evidence="2" id="KW-0808">Transferase</keyword>
<evidence type="ECO:0000259" key="3">
    <source>
        <dbReference type="Pfam" id="PF08241"/>
    </source>
</evidence>
<dbReference type="AlphaFoldDB" id="G7CEG5"/>
<evidence type="ECO:0000256" key="1">
    <source>
        <dbReference type="ARBA" id="ARBA00022603"/>
    </source>
</evidence>
<dbReference type="SUPFAM" id="SSF53335">
    <property type="entry name" value="S-adenosyl-L-methionine-dependent methyltransferases"/>
    <property type="match status" value="1"/>
</dbReference>
<dbReference type="Gene3D" id="3.40.50.150">
    <property type="entry name" value="Vaccinia Virus protein VP39"/>
    <property type="match status" value="1"/>
</dbReference>
<dbReference type="PANTHER" id="PTHR44068:SF11">
    <property type="entry name" value="GERANYL DIPHOSPHATE 2-C-METHYLTRANSFERASE"/>
    <property type="match status" value="1"/>
</dbReference>
<dbReference type="Pfam" id="PF08241">
    <property type="entry name" value="Methyltransf_11"/>
    <property type="match status" value="1"/>
</dbReference>
<dbReference type="InterPro" id="IPR054916">
    <property type="entry name" value="FAmtase_mtf2"/>
</dbReference>
<dbReference type="GO" id="GO:0032259">
    <property type="term" value="P:methylation"/>
    <property type="evidence" value="ECO:0007669"/>
    <property type="project" value="UniProtKB-KW"/>
</dbReference>
<comment type="caution">
    <text evidence="4">The sequence shown here is derived from an EMBL/GenBank/DDBJ whole genome shotgun (WGS) entry which is preliminary data.</text>
</comment>
<name>G7CEG5_MYCT3</name>
<keyword evidence="1" id="KW-0489">Methyltransferase</keyword>
<dbReference type="InterPro" id="IPR029063">
    <property type="entry name" value="SAM-dependent_MTases_sf"/>
</dbReference>
<keyword evidence="5" id="KW-1185">Reference proteome</keyword>